<dbReference type="CDD" id="cd03801">
    <property type="entry name" value="GT4_PimA-like"/>
    <property type="match status" value="1"/>
</dbReference>
<dbReference type="AlphaFoldDB" id="A0A0F9TYG7"/>
<name>A0A0F9TYG7_9ZZZZ</name>
<comment type="caution">
    <text evidence="1">The sequence shown here is derived from an EMBL/GenBank/DDBJ whole genome shotgun (WGS) entry which is preliminary data.</text>
</comment>
<reference evidence="1" key="1">
    <citation type="journal article" date="2015" name="Nature">
        <title>Complex archaea that bridge the gap between prokaryotes and eukaryotes.</title>
        <authorList>
            <person name="Spang A."/>
            <person name="Saw J.H."/>
            <person name="Jorgensen S.L."/>
            <person name="Zaremba-Niedzwiedzka K."/>
            <person name="Martijn J."/>
            <person name="Lind A.E."/>
            <person name="van Eijk R."/>
            <person name="Schleper C."/>
            <person name="Guy L."/>
            <person name="Ettema T.J."/>
        </authorList>
    </citation>
    <scope>NUCLEOTIDE SEQUENCE</scope>
</reference>
<accession>A0A0F9TYG7</accession>
<dbReference type="Pfam" id="PF13692">
    <property type="entry name" value="Glyco_trans_1_4"/>
    <property type="match status" value="1"/>
</dbReference>
<dbReference type="EMBL" id="LAZR01000238">
    <property type="protein sequence ID" value="KKN80012.1"/>
    <property type="molecule type" value="Genomic_DNA"/>
</dbReference>
<dbReference type="PANTHER" id="PTHR45947:SF3">
    <property type="entry name" value="SULFOQUINOVOSYL TRANSFERASE SQD2"/>
    <property type="match status" value="1"/>
</dbReference>
<sequence>MMQLAFYAPLKDPGHPVPSGERTMARSLIAALEWGGATVTLASTLRSRDGIGDQHIQLQLMDHAQAEVDRLVPQGHLERWQAWITYHNYYKAPDLIGPQVAQQLDIPYLLIETSRARSRLTGPWSHFAQAAEKASDAANVIFYLTHHDAEAIERDRPDAQHLIHLPPFLAHETLPEPSSVDGPMLAAGMLRHGDKFESYKIIAETLALLPPNSWSLNIAGDGPARAEVDALMAPFGSAVTFLGQLDRASMASAYTDASLFFWPGVNEAFGLVYLEAQASGVPVVAQNRPGVCDVLARAAPSAPHQGVAPLAAQITELLADTRLRTQRGAEARSHIAAHHLLPTAARTLQAGLAACGVLP</sequence>
<dbReference type="GO" id="GO:0016757">
    <property type="term" value="F:glycosyltransferase activity"/>
    <property type="evidence" value="ECO:0007669"/>
    <property type="project" value="InterPro"/>
</dbReference>
<evidence type="ECO:0000313" key="1">
    <source>
        <dbReference type="EMBL" id="KKN80012.1"/>
    </source>
</evidence>
<evidence type="ECO:0008006" key="2">
    <source>
        <dbReference type="Google" id="ProtNLM"/>
    </source>
</evidence>
<protein>
    <recommendedName>
        <fullName evidence="2">Glycosyl transferase family 1 domain-containing protein</fullName>
    </recommendedName>
</protein>
<organism evidence="1">
    <name type="scientific">marine sediment metagenome</name>
    <dbReference type="NCBI Taxonomy" id="412755"/>
    <lineage>
        <taxon>unclassified sequences</taxon>
        <taxon>metagenomes</taxon>
        <taxon>ecological metagenomes</taxon>
    </lineage>
</organism>
<dbReference type="SUPFAM" id="SSF53756">
    <property type="entry name" value="UDP-Glycosyltransferase/glycogen phosphorylase"/>
    <property type="match status" value="1"/>
</dbReference>
<gene>
    <name evidence="1" type="ORF">LCGC14_0333940</name>
</gene>
<dbReference type="PANTHER" id="PTHR45947">
    <property type="entry name" value="SULFOQUINOVOSYL TRANSFERASE SQD2"/>
    <property type="match status" value="1"/>
</dbReference>
<dbReference type="InterPro" id="IPR050194">
    <property type="entry name" value="Glycosyltransferase_grp1"/>
</dbReference>
<proteinExistence type="predicted"/>
<dbReference type="Gene3D" id="3.40.50.2000">
    <property type="entry name" value="Glycogen Phosphorylase B"/>
    <property type="match status" value="2"/>
</dbReference>